<feature type="region of interest" description="Disordered" evidence="3">
    <location>
        <begin position="291"/>
        <end position="310"/>
    </location>
</feature>
<dbReference type="InterPro" id="IPR027417">
    <property type="entry name" value="P-loop_NTPase"/>
</dbReference>
<protein>
    <submittedName>
        <fullName evidence="4">Uncharacterized protein</fullName>
    </submittedName>
</protein>
<dbReference type="SUPFAM" id="SSF52540">
    <property type="entry name" value="P-loop containing nucleoside triphosphate hydrolases"/>
    <property type="match status" value="1"/>
</dbReference>
<evidence type="ECO:0000256" key="1">
    <source>
        <dbReference type="ARBA" id="ARBA00008846"/>
    </source>
</evidence>
<feature type="region of interest" description="Disordered" evidence="3">
    <location>
        <begin position="486"/>
        <end position="538"/>
    </location>
</feature>
<dbReference type="EMBL" id="AP029266">
    <property type="protein sequence ID" value="BFG02299.1"/>
    <property type="molecule type" value="Genomic_DNA"/>
</dbReference>
<feature type="region of interest" description="Disordered" evidence="3">
    <location>
        <begin position="47"/>
        <end position="111"/>
    </location>
</feature>
<feature type="compositionally biased region" description="Polar residues" evidence="3">
    <location>
        <begin position="585"/>
        <end position="610"/>
    </location>
</feature>
<dbReference type="InterPro" id="IPR001806">
    <property type="entry name" value="Small_GTPase"/>
</dbReference>
<evidence type="ECO:0000256" key="3">
    <source>
        <dbReference type="SAM" id="MobiDB-lite"/>
    </source>
</evidence>
<dbReference type="Gene3D" id="3.40.50.300">
    <property type="entry name" value="P-loop containing nucleotide triphosphate hydrolases"/>
    <property type="match status" value="1"/>
</dbReference>
<keyword evidence="5" id="KW-1185">Reference proteome</keyword>
<reference evidence="4 5" key="1">
    <citation type="submission" date="2024-02" db="EMBL/GenBank/DDBJ databases">
        <title>A chromosome-level genome assembly of Drosophila madeirensis, a fruit fly species endemic to Madeira island.</title>
        <authorList>
            <person name="Tomihara K."/>
            <person name="Llopart A."/>
            <person name="Yamamoto D."/>
        </authorList>
    </citation>
    <scope>NUCLEOTIDE SEQUENCE [LARGE SCALE GENOMIC DNA]</scope>
    <source>
        <strain evidence="4 5">RF1</strain>
    </source>
</reference>
<dbReference type="PROSITE" id="PS51419">
    <property type="entry name" value="RAB"/>
    <property type="match status" value="1"/>
</dbReference>
<dbReference type="SMART" id="SM00173">
    <property type="entry name" value="RAS"/>
    <property type="match status" value="1"/>
</dbReference>
<dbReference type="PROSITE" id="PS51421">
    <property type="entry name" value="RAS"/>
    <property type="match status" value="1"/>
</dbReference>
<dbReference type="GO" id="GO:0005246">
    <property type="term" value="F:calcium channel regulator activity"/>
    <property type="evidence" value="ECO:0007669"/>
    <property type="project" value="TreeGrafter"/>
</dbReference>
<accession>A0AAU9G2J6</accession>
<dbReference type="GO" id="GO:0003924">
    <property type="term" value="F:GTPase activity"/>
    <property type="evidence" value="ECO:0007669"/>
    <property type="project" value="InterPro"/>
</dbReference>
<dbReference type="PANTHER" id="PTHR45775">
    <property type="entry name" value="RAD, GEM/KIR FAMILY MEMBER 2, ISOFORM C"/>
    <property type="match status" value="1"/>
</dbReference>
<keyword evidence="2" id="KW-0597">Phosphoprotein</keyword>
<organism evidence="4 5">
    <name type="scientific">Drosophila madeirensis</name>
    <name type="common">Fruit fly</name>
    <dbReference type="NCBI Taxonomy" id="30013"/>
    <lineage>
        <taxon>Eukaryota</taxon>
        <taxon>Metazoa</taxon>
        <taxon>Ecdysozoa</taxon>
        <taxon>Arthropoda</taxon>
        <taxon>Hexapoda</taxon>
        <taxon>Insecta</taxon>
        <taxon>Pterygota</taxon>
        <taxon>Neoptera</taxon>
        <taxon>Endopterygota</taxon>
        <taxon>Diptera</taxon>
        <taxon>Brachycera</taxon>
        <taxon>Muscomorpha</taxon>
        <taxon>Ephydroidea</taxon>
        <taxon>Drosophilidae</taxon>
        <taxon>Drosophila</taxon>
        <taxon>Sophophora</taxon>
    </lineage>
</organism>
<name>A0AAU9G2J6_DROMD</name>
<feature type="region of interest" description="Disordered" evidence="3">
    <location>
        <begin position="822"/>
        <end position="863"/>
    </location>
</feature>
<dbReference type="Pfam" id="PF00071">
    <property type="entry name" value="Ras"/>
    <property type="match status" value="1"/>
</dbReference>
<feature type="compositionally biased region" description="Polar residues" evidence="3">
    <location>
        <begin position="502"/>
        <end position="514"/>
    </location>
</feature>
<evidence type="ECO:0000313" key="4">
    <source>
        <dbReference type="EMBL" id="BFG02299.1"/>
    </source>
</evidence>
<feature type="region of interest" description="Disordered" evidence="3">
    <location>
        <begin position="573"/>
        <end position="610"/>
    </location>
</feature>
<gene>
    <name evidence="4" type="ORF">DMAD_01849</name>
</gene>
<comment type="similarity">
    <text evidence="1">Belongs to the small GTPase superfamily. RGK family.</text>
</comment>
<dbReference type="Proteomes" id="UP001500889">
    <property type="component" value="Chromosome A"/>
</dbReference>
<sequence>MDAQLDARVQFPASFPDTFKNVFDLMNEDEDHAGLFVHMLEDKIIPIPRPTPRKMHPQRGRCGGSQRSSSVSGRDEIYERSYRHHLQQQQQQQDEQYQHRQHLQQLQNLERGRRASISSGVEFYRESSDITEPSVNYPYMSAGRVHMFRSAHERNAQHHNNPGQSQLGHGPMVLNPNVSSSSSGSLRQLASGTGGNQWIIQAQPGAPLQLEVSGPASGYCPELPVLVPPRPAASRRQLPVNGASDVAEAVEALERMELHEEQDKRSCFERSFDCENSALFEMERAVGAQPHRLLPTPPVHSRRDSVHRNPPVGQAWVQQEESLVHSENQARFAPPMNLVPVGPVQEWDEHVRNFADRPPQYEEYIFAAQHPGGSRQDVRRASGAESSIHHPTRLYGQQEVHPLRLHSVEPREHLEASRVLTIQQAMRGAVSPQYGSVGAHPEPPYSDPRSTSLRFVVNEMSNGGEDNCSAAPVCNTPKRVRQVHLEREPPVGEASPVRGQRHSTAGTSAMSALSSRLAPRQRRRTSSMPAECRRPPHAEMRQAVKHAEDQGVEYYRLRSFSITSNGVCNLGDSLRSRRSRSNNSVTSGITSYSGNRHNNRNASGNIIDGTTSGEPPTFKIAMLGSPSVGKSALSFQFTTSDYICAYDLSLEMEYGQKTVSVLLDDVESDIEVVDHPACEMSTEAFCATYNIDLFVVVYSVLDVYSFRNAERVLHYLRDNDMLLSRGAILVGNKADLERHRSVPQEIGHKVATEIPCKFIETSAALCHNVNELLVGVVAQAKLNPQRLSMLSPGELERVNMQSSIQNHRRMHLERQLYQRRSDFALGPDPDDDSNRPPISLKDILNVGESDREDTPNESEAQRRHRFLTQFELLAADIRANNQPARPLSISPFSKRRSIAGCATSGTTCTGLQRLAMDDSQLGGHPHRISSRSDFRKHLFHFNCQGRVKKMTARTKVFVSSLLRLKASNWLRRRTSSSCTDLFAI</sequence>
<dbReference type="GO" id="GO:0005886">
    <property type="term" value="C:plasma membrane"/>
    <property type="evidence" value="ECO:0007669"/>
    <property type="project" value="TreeGrafter"/>
</dbReference>
<proteinExistence type="inferred from homology"/>
<dbReference type="GO" id="GO:0005525">
    <property type="term" value="F:GTP binding"/>
    <property type="evidence" value="ECO:0007669"/>
    <property type="project" value="InterPro"/>
</dbReference>
<dbReference type="SMART" id="SM00175">
    <property type="entry name" value="RAB"/>
    <property type="match status" value="1"/>
</dbReference>
<dbReference type="FunFam" id="3.40.50.300:FF:000664">
    <property type="entry name" value="Uncharacterized protein, isoform B"/>
    <property type="match status" value="1"/>
</dbReference>
<dbReference type="AlphaFoldDB" id="A0AAU9G2J6"/>
<dbReference type="PANTHER" id="PTHR45775:SF6">
    <property type="entry name" value="RAD, GEM_KIR FAMILY MEMBER 2, ISOFORM C"/>
    <property type="match status" value="1"/>
</dbReference>
<dbReference type="InterPro" id="IPR051641">
    <property type="entry name" value="RGK_GTP-binding_reg"/>
</dbReference>
<dbReference type="PRINTS" id="PR00449">
    <property type="entry name" value="RASTRNSFRMNG"/>
</dbReference>
<evidence type="ECO:0000256" key="2">
    <source>
        <dbReference type="ARBA" id="ARBA00022553"/>
    </source>
</evidence>
<evidence type="ECO:0000313" key="5">
    <source>
        <dbReference type="Proteomes" id="UP001500889"/>
    </source>
</evidence>